<organism evidence="15 16">
    <name type="scientific">Candidatus Competibacter denitrificans Run_A_D11</name>
    <dbReference type="NCBI Taxonomy" id="1400863"/>
    <lineage>
        <taxon>Bacteria</taxon>
        <taxon>Pseudomonadati</taxon>
        <taxon>Pseudomonadota</taxon>
        <taxon>Gammaproteobacteria</taxon>
        <taxon>Candidatus Competibacteraceae</taxon>
        <taxon>Candidatus Competibacter</taxon>
    </lineage>
</organism>
<sequence>MRQSWPYPSPNPRAYAMNHRFEILDKSICYSGFFRMEKYRLRHELFGGGWSTEMTRECLERGHAVAVLPYDPITDQVILLEQFRIGALDFPGGPWLREIVAGIIDHADETAEEVAHREGAEEAGCEFLDLVPICRYLVSPGGTSESITLFCGRVDTSTVTSGICGLATEHEDIRVWVVSRAEALDLLHTGRINSAAPIIALQWLALNQSHLLERWGCIQP</sequence>
<dbReference type="GO" id="GO:0005829">
    <property type="term" value="C:cytosol"/>
    <property type="evidence" value="ECO:0007669"/>
    <property type="project" value="TreeGrafter"/>
</dbReference>
<dbReference type="GO" id="GO:0047631">
    <property type="term" value="F:ADP-ribose diphosphatase activity"/>
    <property type="evidence" value="ECO:0007669"/>
    <property type="project" value="UniProtKB-EC"/>
</dbReference>
<name>W6M369_9GAMM</name>
<dbReference type="STRING" id="1400863.BN873_230032"/>
<evidence type="ECO:0000256" key="2">
    <source>
        <dbReference type="ARBA" id="ARBA00007482"/>
    </source>
</evidence>
<evidence type="ECO:0000256" key="3">
    <source>
        <dbReference type="ARBA" id="ARBA00012453"/>
    </source>
</evidence>
<proteinExistence type="inferred from homology"/>
<comment type="catalytic activity">
    <reaction evidence="12">
        <text>ADP-D-ribose + H2O = D-ribose 5-phosphate + AMP + 2 H(+)</text>
        <dbReference type="Rhea" id="RHEA:10412"/>
        <dbReference type="ChEBI" id="CHEBI:15377"/>
        <dbReference type="ChEBI" id="CHEBI:15378"/>
        <dbReference type="ChEBI" id="CHEBI:57967"/>
        <dbReference type="ChEBI" id="CHEBI:78346"/>
        <dbReference type="ChEBI" id="CHEBI:456215"/>
        <dbReference type="EC" id="3.6.1.13"/>
    </reaction>
</comment>
<comment type="cofactor">
    <cofactor evidence="1 13">
        <name>Mg(2+)</name>
        <dbReference type="ChEBI" id="CHEBI:18420"/>
    </cofactor>
</comment>
<evidence type="ECO:0000256" key="10">
    <source>
        <dbReference type="ARBA" id="ARBA00030308"/>
    </source>
</evidence>
<dbReference type="Proteomes" id="UP000035760">
    <property type="component" value="Unassembled WGS sequence"/>
</dbReference>
<feature type="domain" description="Nudix hydrolase" evidence="14">
    <location>
        <begin position="60"/>
        <end position="200"/>
    </location>
</feature>
<dbReference type="EC" id="3.6.1.13" evidence="3"/>
<reference evidence="15" key="1">
    <citation type="submission" date="2013-07" db="EMBL/GenBank/DDBJ databases">
        <authorList>
            <person name="McIlroy S."/>
        </authorList>
    </citation>
    <scope>NUCLEOTIDE SEQUENCE [LARGE SCALE GENOMIC DNA]</scope>
    <source>
        <strain evidence="15">Run_A_D11</strain>
    </source>
</reference>
<dbReference type="Gene3D" id="3.90.79.10">
    <property type="entry name" value="Nucleoside Triphosphate Pyrophosphohydrolase"/>
    <property type="match status" value="1"/>
</dbReference>
<dbReference type="InterPro" id="IPR000086">
    <property type="entry name" value="NUDIX_hydrolase_dom"/>
</dbReference>
<comment type="caution">
    <text evidence="15">The sequence shown here is derived from an EMBL/GenBank/DDBJ whole genome shotgun (WGS) entry which is preliminary data.</text>
</comment>
<evidence type="ECO:0000256" key="13">
    <source>
        <dbReference type="PIRSR" id="PIRSR604385-2"/>
    </source>
</evidence>
<evidence type="ECO:0000256" key="11">
    <source>
        <dbReference type="ARBA" id="ARBA00033056"/>
    </source>
</evidence>
<evidence type="ECO:0000256" key="6">
    <source>
        <dbReference type="ARBA" id="ARBA00022801"/>
    </source>
</evidence>
<dbReference type="InterPro" id="IPR015797">
    <property type="entry name" value="NUDIX_hydrolase-like_dom_sf"/>
</dbReference>
<gene>
    <name evidence="15" type="ORF">BN873_230032</name>
</gene>
<evidence type="ECO:0000256" key="8">
    <source>
        <dbReference type="ARBA" id="ARBA00025164"/>
    </source>
</evidence>
<dbReference type="AlphaFoldDB" id="W6M369"/>
<evidence type="ECO:0000259" key="14">
    <source>
        <dbReference type="PROSITE" id="PS51462"/>
    </source>
</evidence>
<keyword evidence="16" id="KW-1185">Reference proteome</keyword>
<evidence type="ECO:0000256" key="7">
    <source>
        <dbReference type="ARBA" id="ARBA00022842"/>
    </source>
</evidence>
<evidence type="ECO:0000313" key="16">
    <source>
        <dbReference type="Proteomes" id="UP000035760"/>
    </source>
</evidence>
<dbReference type="GO" id="GO:0019144">
    <property type="term" value="F:ADP-sugar diphosphatase activity"/>
    <property type="evidence" value="ECO:0007669"/>
    <property type="project" value="TreeGrafter"/>
</dbReference>
<dbReference type="InterPro" id="IPR004385">
    <property type="entry name" value="NDP_pyrophosphatase"/>
</dbReference>
<reference evidence="15" key="2">
    <citation type="submission" date="2014-03" db="EMBL/GenBank/DDBJ databases">
        <title>Candidatus Competibacter-lineage genomes retrieved from metagenomes reveal functional metabolic diversity.</title>
        <authorList>
            <person name="McIlroy S.J."/>
            <person name="Albertsen M."/>
            <person name="Andresen E.K."/>
            <person name="Saunders A.M."/>
            <person name="Kristiansen R."/>
            <person name="Stokholm-Bjerregaard M."/>
            <person name="Nielsen K.L."/>
            <person name="Nielsen P.H."/>
        </authorList>
    </citation>
    <scope>NUCLEOTIDE SEQUENCE</scope>
    <source>
        <strain evidence="15">Run_A_D11</strain>
    </source>
</reference>
<dbReference type="CDD" id="cd24155">
    <property type="entry name" value="NUDIX_ADPRase"/>
    <property type="match status" value="1"/>
</dbReference>
<dbReference type="Pfam" id="PF00293">
    <property type="entry name" value="NUDIX"/>
    <property type="match status" value="1"/>
</dbReference>
<dbReference type="EMBL" id="CBTJ020000029">
    <property type="protein sequence ID" value="CDI02017.1"/>
    <property type="molecule type" value="Genomic_DNA"/>
</dbReference>
<dbReference type="SUPFAM" id="SSF55811">
    <property type="entry name" value="Nudix"/>
    <property type="match status" value="1"/>
</dbReference>
<feature type="binding site" evidence="13">
    <location>
        <position position="101"/>
    </location>
    <ligand>
        <name>Mg(2+)</name>
        <dbReference type="ChEBI" id="CHEBI:18420"/>
        <label>1</label>
    </ligand>
</feature>
<evidence type="ECO:0000256" key="1">
    <source>
        <dbReference type="ARBA" id="ARBA00001946"/>
    </source>
</evidence>
<feature type="binding site" evidence="13">
    <location>
        <position position="171"/>
    </location>
    <ligand>
        <name>Mg(2+)</name>
        <dbReference type="ChEBI" id="CHEBI:18420"/>
        <label>1</label>
    </ligand>
</feature>
<keyword evidence="7 13" id="KW-0460">Magnesium</keyword>
<dbReference type="GO" id="GO:0046872">
    <property type="term" value="F:metal ion binding"/>
    <property type="evidence" value="ECO:0007669"/>
    <property type="project" value="UniProtKB-KW"/>
</dbReference>
<accession>W6M369</accession>
<dbReference type="PANTHER" id="PTHR11839">
    <property type="entry name" value="UDP/ADP-SUGAR PYROPHOSPHATASE"/>
    <property type="match status" value="1"/>
</dbReference>
<dbReference type="NCBIfam" id="TIGR00052">
    <property type="entry name" value="nudix-type nucleoside diphosphatase, YffH/AdpP family"/>
    <property type="match status" value="1"/>
</dbReference>
<evidence type="ECO:0000256" key="4">
    <source>
        <dbReference type="ARBA" id="ARBA00013297"/>
    </source>
</evidence>
<evidence type="ECO:0000256" key="9">
    <source>
        <dbReference type="ARBA" id="ARBA00030162"/>
    </source>
</evidence>
<evidence type="ECO:0000313" key="15">
    <source>
        <dbReference type="EMBL" id="CDI02017.1"/>
    </source>
</evidence>
<dbReference type="GO" id="GO:0019693">
    <property type="term" value="P:ribose phosphate metabolic process"/>
    <property type="evidence" value="ECO:0007669"/>
    <property type="project" value="TreeGrafter"/>
</dbReference>
<dbReference type="PROSITE" id="PS51462">
    <property type="entry name" value="NUDIX"/>
    <property type="match status" value="1"/>
</dbReference>
<comment type="function">
    <text evidence="8">Acts on ADP-mannose and ADP-glucose as well as ADP-ribose. Prevents glycogen biosynthesis. The reaction catalyzed by this enzyme is a limiting step of the gluconeogenic process.</text>
</comment>
<dbReference type="GO" id="GO:0006753">
    <property type="term" value="P:nucleoside phosphate metabolic process"/>
    <property type="evidence" value="ECO:0007669"/>
    <property type="project" value="TreeGrafter"/>
</dbReference>
<dbReference type="PANTHER" id="PTHR11839:SF5">
    <property type="entry name" value="ADP-RIBOSE PYROPHOSPHATASE"/>
    <property type="match status" value="1"/>
</dbReference>
<feature type="binding site" evidence="13">
    <location>
        <position position="122"/>
    </location>
    <ligand>
        <name>Mg(2+)</name>
        <dbReference type="ChEBI" id="CHEBI:18420"/>
        <label>1</label>
    </ligand>
</feature>
<feature type="binding site" evidence="13">
    <location>
        <position position="118"/>
    </location>
    <ligand>
        <name>Mg(2+)</name>
        <dbReference type="ChEBI" id="CHEBI:18420"/>
        <label>1</label>
    </ligand>
</feature>
<keyword evidence="6" id="KW-0378">Hydrolase</keyword>
<comment type="similarity">
    <text evidence="2">Belongs to the Nudix hydrolase family. NudF subfamily.</text>
</comment>
<evidence type="ECO:0000256" key="5">
    <source>
        <dbReference type="ARBA" id="ARBA00022723"/>
    </source>
</evidence>
<protein>
    <recommendedName>
        <fullName evidence="4">ADP-ribose pyrophosphatase</fullName>
        <ecNumber evidence="3">3.6.1.13</ecNumber>
    </recommendedName>
    <alternativeName>
        <fullName evidence="9">ADP-ribose diphosphatase</fullName>
    </alternativeName>
    <alternativeName>
        <fullName evidence="11">ADP-ribose phosphohydrolase</fullName>
    </alternativeName>
    <alternativeName>
        <fullName evidence="10">Adenosine diphosphoribose pyrophosphatase</fullName>
    </alternativeName>
</protein>
<evidence type="ECO:0000256" key="12">
    <source>
        <dbReference type="ARBA" id="ARBA00049546"/>
    </source>
</evidence>
<keyword evidence="5 13" id="KW-0479">Metal-binding</keyword>